<proteinExistence type="predicted"/>
<name>A0A226EWX1_FOLCA</name>
<dbReference type="PANTHER" id="PTHR34153:SF2">
    <property type="entry name" value="SI:CH211-262H13.3-RELATED"/>
    <property type="match status" value="1"/>
</dbReference>
<dbReference type="InterPro" id="IPR032071">
    <property type="entry name" value="DUF4806"/>
</dbReference>
<comment type="caution">
    <text evidence="2">The sequence shown here is derived from an EMBL/GenBank/DDBJ whole genome shotgun (WGS) entry which is preliminary data.</text>
</comment>
<feature type="domain" description="DUF4806" evidence="1">
    <location>
        <begin position="241"/>
        <end position="323"/>
    </location>
</feature>
<sequence length="1435" mass="160725">MEQKYAVVVFKECKDNQDIETVEAIPVSWISNGSILWPNNYGHKVLKKAIKRCESPKEDWTQYQGRVLGQYGTLQEARQESKVAEGTSDLSSAKRRVVKKNVGPVTQLPNPPRHQIEEMASTSQTIYTIQELLAAGVDTGRNQEGDHFAGNEGDDFGGMERGEIILNNAMSQAPPQRVEEMNRTVGDQGLLPEILKKIERITIVLDRQQDQLDEIVQILKNNQYNQPLASSQQTFSFPFGLFPLRDSAALSSLDEQLKNDEAAKNALIRKLKDCGGATLLEAVKGMMSFLMTDELCSLYSHKGKRGKLSLADHALLVNSIFDALMRNPRTSGEATLIKYYEVLPTVLKQAHDRVRQRREFLCLCPLGSFPNLYPHAHNLSIIAAGNTLLHVHDTGPVNFEIYVQPSQTTGSVQFFGKFSITNDTRYTIPIKIQPHKIYDSYVNIVENGVEIGLILSNSSKSDNFIKFSLQFFNVSNIQDFQVLQRLFSPTFISELYTPEGSLLINLKTRELQLLQIYPDEAATENNTEKKGAIGVKNIFRIADSFRIVHGGKLDDAFILENEKFVGQVHGHSGVNSLILGDQINSSLVTINLPKETLTFGQSENFATVKGIHIVNGRKDKPDVVWTDCYTKLLRLEGGSSSGNPDIIKISKDFCTPIIAIIAGHYTKVENLAEKGNFTYVVENLDNFDISYSLGVAHHFKIDVDQDKNIFSSLNENNLLIKLNSVEKSFPLLQNGVLFKNLPTFQFVGDDGRLIIDLKLDLHTENGTINVVDSTIHSVIVAKPSFSGRISGLNGAENDILVETGEKIDQILGGDLDDSIFLFDSAVVGEIDGKDGVNRLQLMPGFLSGFDLEIDLQNSSSSITILNYGDEELETDFSKDVVKIVKNIQIFTGRRDNFEQVLVSCETVSVANADMTYVTDPNCNYNLWISIGNGTRVSFLIDDKIEGENVTEIVDNNSDTEDDTTTPSSDDGVEDIGEIGEIYEVEDDEDKEYDVKLLKKSIFYYNFVEPCTFDVEIDSFSRLFHTRHIFNLKFNLSDIKEISISEGDITRLVYKLHSTNLEYSHILGEVDESEMFYSKPEFMTEDGFQILITRYSEIIFSFGNLEEIVEPEIIPTSFIPTISQLGKDLSVSFIIETGHDFFYSGNPAEFGTITNRENITSHLIGFNGTTYVIYNSGDGDVQIYPQVNHGKQVIDLTNIISQIMNKTGTSNYVPQISQVEESSDLKIDFSDHLEIFSGELIIVNGTEFREGVIVVILRAMGMNIVHEDGGNWTLVPGRVEIPHGHVVQFDPQDFEHGTEVHDKDVHKHDVKYTCPKNGDDLVVTNIPVLNQVFDQEHHFSPTSFIITNYFGNREEALMPKVHIKLGTSKDSLCLVEEEEELPFLSIKGPSSATIPGSGTRVPSSIPRYQDILYQEENDILQGFPEIKRVFNSSYPF</sequence>
<dbReference type="EMBL" id="LNIX01000001">
    <property type="protein sequence ID" value="OXA61331.1"/>
    <property type="molecule type" value="Genomic_DNA"/>
</dbReference>
<dbReference type="PANTHER" id="PTHR34153">
    <property type="entry name" value="SI:CH211-262H13.3-RELATED-RELATED"/>
    <property type="match status" value="1"/>
</dbReference>
<protein>
    <recommendedName>
        <fullName evidence="1">DUF4806 domain-containing protein</fullName>
    </recommendedName>
</protein>
<dbReference type="OrthoDB" id="6602609at2759"/>
<evidence type="ECO:0000259" key="1">
    <source>
        <dbReference type="Pfam" id="PF16064"/>
    </source>
</evidence>
<dbReference type="Pfam" id="PF16064">
    <property type="entry name" value="DUF4806"/>
    <property type="match status" value="1"/>
</dbReference>
<accession>A0A226EWX1</accession>
<organism evidence="2 3">
    <name type="scientific">Folsomia candida</name>
    <name type="common">Springtail</name>
    <dbReference type="NCBI Taxonomy" id="158441"/>
    <lineage>
        <taxon>Eukaryota</taxon>
        <taxon>Metazoa</taxon>
        <taxon>Ecdysozoa</taxon>
        <taxon>Arthropoda</taxon>
        <taxon>Hexapoda</taxon>
        <taxon>Collembola</taxon>
        <taxon>Entomobryomorpha</taxon>
        <taxon>Isotomoidea</taxon>
        <taxon>Isotomidae</taxon>
        <taxon>Proisotominae</taxon>
        <taxon>Folsomia</taxon>
    </lineage>
</organism>
<dbReference type="Proteomes" id="UP000198287">
    <property type="component" value="Unassembled WGS sequence"/>
</dbReference>
<reference evidence="2 3" key="1">
    <citation type="submission" date="2015-12" db="EMBL/GenBank/DDBJ databases">
        <title>The genome of Folsomia candida.</title>
        <authorList>
            <person name="Faddeeva A."/>
            <person name="Derks M.F."/>
            <person name="Anvar Y."/>
            <person name="Smit S."/>
            <person name="Van Straalen N."/>
            <person name="Roelofs D."/>
        </authorList>
    </citation>
    <scope>NUCLEOTIDE SEQUENCE [LARGE SCALE GENOMIC DNA]</scope>
    <source>
        <strain evidence="2 3">VU population</strain>
        <tissue evidence="2">Whole body</tissue>
    </source>
</reference>
<gene>
    <name evidence="2" type="ORF">Fcan01_01072</name>
</gene>
<evidence type="ECO:0000313" key="3">
    <source>
        <dbReference type="Proteomes" id="UP000198287"/>
    </source>
</evidence>
<keyword evidence="3" id="KW-1185">Reference proteome</keyword>
<evidence type="ECO:0000313" key="2">
    <source>
        <dbReference type="EMBL" id="OXA61331.1"/>
    </source>
</evidence>